<dbReference type="InterPro" id="IPR007197">
    <property type="entry name" value="rSAM"/>
</dbReference>
<dbReference type="GO" id="GO:0051539">
    <property type="term" value="F:4 iron, 4 sulfur cluster binding"/>
    <property type="evidence" value="ECO:0007669"/>
    <property type="project" value="TreeGrafter"/>
</dbReference>
<evidence type="ECO:0000313" key="2">
    <source>
        <dbReference type="Proteomes" id="UP000297597"/>
    </source>
</evidence>
<dbReference type="OrthoDB" id="9787095at2"/>
<proteinExistence type="predicted"/>
<evidence type="ECO:0000313" key="1">
    <source>
        <dbReference type="EMBL" id="TEB09703.1"/>
    </source>
</evidence>
<dbReference type="SUPFAM" id="SSF102114">
    <property type="entry name" value="Radical SAM enzymes"/>
    <property type="match status" value="1"/>
</dbReference>
<dbReference type="AlphaFoldDB" id="A0A4Y7RLG0"/>
<dbReference type="EMBL" id="QFFZ01000040">
    <property type="protein sequence ID" value="TEB09703.1"/>
    <property type="molecule type" value="Genomic_DNA"/>
</dbReference>
<dbReference type="PANTHER" id="PTHR37822">
    <property type="entry name" value="SPORE PHOTOPRODUCT LYASE-RELATED"/>
    <property type="match status" value="1"/>
</dbReference>
<dbReference type="InterPro" id="IPR058240">
    <property type="entry name" value="rSAM_sf"/>
</dbReference>
<dbReference type="PANTHER" id="PTHR37822:SF2">
    <property type="entry name" value="SPORE PHOTOPRODUCT LYASE"/>
    <property type="match status" value="1"/>
</dbReference>
<dbReference type="GO" id="GO:0003913">
    <property type="term" value="F:DNA photolyase activity"/>
    <property type="evidence" value="ECO:0007669"/>
    <property type="project" value="InterPro"/>
</dbReference>
<dbReference type="SFLD" id="SFLDS00029">
    <property type="entry name" value="Radical_SAM"/>
    <property type="match status" value="1"/>
</dbReference>
<sequence length="339" mass="38736">MVFEPKRVIFEREALNYPLGEELLRYFNQQGIETSFTASHNRVTSVPGRTRTEGYFEAKRTLVVGVRRTMDFAACKPSAHFQLPLATSCPGKCEYCYLLTNLGKKPYVRVYVNIEEILSAAKAYMEKRKPEITVFEGAATSDPVPVEPYTGLLARTVEFFGREDLGRFRFVTKFTDVDTLLGVPHNGHTRFRFSINTGEVIRRYEHATPTLAERLAAAEKVAAAGYPLGFLVAPIIVANGWKEDYRDLFKTAASELNGKAPDLTFEFITHRFTKRAKNTILEVFPNTGLDLEEESRTFKFGQFGYGKYVYPKEHFAEIKEYFHSLAQEFFPQAKVEYFI</sequence>
<dbReference type="Gene3D" id="3.40.50.12110">
    <property type="match status" value="1"/>
</dbReference>
<dbReference type="SFLD" id="SFLDF00412">
    <property type="entry name" value="spore_photoproduct_lyase_2"/>
    <property type="match status" value="1"/>
</dbReference>
<dbReference type="Pfam" id="PF20903">
    <property type="entry name" value="SPL"/>
    <property type="match status" value="1"/>
</dbReference>
<reference evidence="1 2" key="1">
    <citation type="journal article" date="2018" name="Environ. Microbiol.">
        <title>Novel energy conservation strategies and behaviour of Pelotomaculum schinkii driving syntrophic propionate catabolism.</title>
        <authorList>
            <person name="Hidalgo-Ahumada C.A.P."/>
            <person name="Nobu M.K."/>
            <person name="Narihiro T."/>
            <person name="Tamaki H."/>
            <person name="Liu W.T."/>
            <person name="Kamagata Y."/>
            <person name="Stams A.J.M."/>
            <person name="Imachi H."/>
            <person name="Sousa D.Z."/>
        </authorList>
    </citation>
    <scope>NUCLEOTIDE SEQUENCE [LARGE SCALE GENOMIC DNA]</scope>
    <source>
        <strain evidence="1 2">MGP</strain>
    </source>
</reference>
<dbReference type="InterPro" id="IPR023897">
    <property type="entry name" value="SPL_firmicutes"/>
</dbReference>
<protein>
    <submittedName>
        <fullName evidence="1">Spore photoproduct lyase</fullName>
        <ecNumber evidence="1">4.1.99.14</ecNumber>
    </submittedName>
</protein>
<dbReference type="EC" id="4.1.99.14" evidence="1"/>
<dbReference type="SFLD" id="SFLDG01079">
    <property type="entry name" value="spore_photoproduct_lyase_like"/>
    <property type="match status" value="1"/>
</dbReference>
<dbReference type="GO" id="GO:1904047">
    <property type="term" value="F:S-adenosyl-L-methionine binding"/>
    <property type="evidence" value="ECO:0007669"/>
    <property type="project" value="InterPro"/>
</dbReference>
<keyword evidence="1" id="KW-0456">Lyase</keyword>
<dbReference type="InterPro" id="IPR049539">
    <property type="entry name" value="SPL"/>
</dbReference>
<accession>A0A4Y7RLG0</accession>
<dbReference type="RefSeq" id="WP_134214734.1">
    <property type="nucleotide sequence ID" value="NZ_QFFZ01000040.1"/>
</dbReference>
<organism evidence="1 2">
    <name type="scientific">Pelotomaculum propionicicum</name>
    <dbReference type="NCBI Taxonomy" id="258475"/>
    <lineage>
        <taxon>Bacteria</taxon>
        <taxon>Bacillati</taxon>
        <taxon>Bacillota</taxon>
        <taxon>Clostridia</taxon>
        <taxon>Eubacteriales</taxon>
        <taxon>Desulfotomaculaceae</taxon>
        <taxon>Pelotomaculum</taxon>
    </lineage>
</organism>
<dbReference type="NCBIfam" id="TIGR04070">
    <property type="entry name" value="photo_TT_lyase"/>
    <property type="match status" value="1"/>
</dbReference>
<dbReference type="InterPro" id="IPR034559">
    <property type="entry name" value="SPL_Clostridia"/>
</dbReference>
<dbReference type="Gene3D" id="3.80.30.30">
    <property type="match status" value="1"/>
</dbReference>
<keyword evidence="2" id="KW-1185">Reference proteome</keyword>
<comment type="caution">
    <text evidence="1">The sequence shown here is derived from an EMBL/GenBank/DDBJ whole genome shotgun (WGS) entry which is preliminary data.</text>
</comment>
<gene>
    <name evidence="1" type="primary">splB_2</name>
    <name evidence="1" type="ORF">Pmgp_02949</name>
</gene>
<dbReference type="Proteomes" id="UP000297597">
    <property type="component" value="Unassembled WGS sequence"/>
</dbReference>
<dbReference type="GO" id="GO:0042601">
    <property type="term" value="C:endospore-forming forespore"/>
    <property type="evidence" value="ECO:0007669"/>
    <property type="project" value="TreeGrafter"/>
</dbReference>
<name>A0A4Y7RLG0_9FIRM</name>